<dbReference type="CDD" id="cd14500">
    <property type="entry name" value="PTP-IVa"/>
    <property type="match status" value="1"/>
</dbReference>
<evidence type="ECO:0000313" key="3">
    <source>
        <dbReference type="EMBL" id="KAF2882805.1"/>
    </source>
</evidence>
<reference evidence="3" key="1">
    <citation type="submission" date="2019-08" db="EMBL/GenBank/DDBJ databases">
        <title>The genome of the North American firefly Photinus pyralis.</title>
        <authorList>
            <consortium name="Photinus pyralis genome working group"/>
            <person name="Fallon T.R."/>
            <person name="Sander Lower S.E."/>
            <person name="Weng J.-K."/>
        </authorList>
    </citation>
    <scope>NUCLEOTIDE SEQUENCE</scope>
    <source>
        <strain evidence="3">TRF0915ILg1</strain>
        <tissue evidence="3">Whole body</tissue>
    </source>
</reference>
<evidence type="ECO:0000259" key="1">
    <source>
        <dbReference type="PROSITE" id="PS50054"/>
    </source>
</evidence>
<accession>A0A8K0CFF6</accession>
<dbReference type="OrthoDB" id="5632at2759"/>
<feature type="domain" description="Tyrosine-protein phosphatase" evidence="1">
    <location>
        <begin position="9"/>
        <end position="164"/>
    </location>
</feature>
<dbReference type="PROSITE" id="PS50054">
    <property type="entry name" value="TYR_PHOSPHATASE_DUAL"/>
    <property type="match status" value="1"/>
</dbReference>
<feature type="domain" description="Tyrosine specific protein phosphatases" evidence="2">
    <location>
        <begin position="85"/>
        <end position="151"/>
    </location>
</feature>
<gene>
    <name evidence="3" type="ORF">ILUMI_23317</name>
</gene>
<name>A0A8K0CFF6_IGNLU</name>
<evidence type="ECO:0000259" key="2">
    <source>
        <dbReference type="PROSITE" id="PS50056"/>
    </source>
</evidence>
<dbReference type="PANTHER" id="PTHR23339">
    <property type="entry name" value="TYROSINE SPECIFIC PROTEIN PHOSPHATASE AND DUAL SPECIFICITY PROTEIN PHOSPHATASE"/>
    <property type="match status" value="1"/>
</dbReference>
<dbReference type="FunFam" id="3.90.190.10:FF:000081">
    <property type="entry name" value="Tyrosine phosphatase type IVA"/>
    <property type="match status" value="1"/>
</dbReference>
<protein>
    <submittedName>
        <fullName evidence="3">Uncharacterized protein</fullName>
    </submittedName>
</protein>
<dbReference type="InterPro" id="IPR020422">
    <property type="entry name" value="TYR_PHOSPHATASE_DUAL_dom"/>
</dbReference>
<dbReference type="InterPro" id="IPR029021">
    <property type="entry name" value="Prot-tyrosine_phosphatase-like"/>
</dbReference>
<evidence type="ECO:0000313" key="4">
    <source>
        <dbReference type="Proteomes" id="UP000801492"/>
    </source>
</evidence>
<dbReference type="AlphaFoldDB" id="A0A8K0CFF6"/>
<dbReference type="EMBL" id="VTPC01090587">
    <property type="protein sequence ID" value="KAF2882805.1"/>
    <property type="molecule type" value="Genomic_DNA"/>
</dbReference>
<sequence length="173" mass="20139">MPQKDMQSQPAAAKIQYKGFSFLITDRPFNFNIYTYVEELKKHNVSAVVRVCEPTYNEEPLLNEKITVYDLVYEDGMYPPSYVVEDWFKLLKKHFQKNADTCIAVHCVAGLGRAPVMVALTLIELGMIYEDAVELIREKKRGAINQKQLRFLEKYRPKSRLKKNCHKNLCCVQ</sequence>
<dbReference type="Gene3D" id="3.90.190.10">
    <property type="entry name" value="Protein tyrosine phosphatase superfamily"/>
    <property type="match status" value="1"/>
</dbReference>
<keyword evidence="4" id="KW-1185">Reference proteome</keyword>
<comment type="caution">
    <text evidence="3">The sequence shown here is derived from an EMBL/GenBank/DDBJ whole genome shotgun (WGS) entry which is preliminary data.</text>
</comment>
<dbReference type="SUPFAM" id="SSF52799">
    <property type="entry name" value="(Phosphotyrosine protein) phosphatases II"/>
    <property type="match status" value="1"/>
</dbReference>
<dbReference type="Pfam" id="PF22785">
    <property type="entry name" value="Tc-R-P"/>
    <property type="match status" value="1"/>
</dbReference>
<dbReference type="Proteomes" id="UP000801492">
    <property type="component" value="Unassembled WGS sequence"/>
</dbReference>
<dbReference type="InterPro" id="IPR050561">
    <property type="entry name" value="PTP"/>
</dbReference>
<dbReference type="InterPro" id="IPR000387">
    <property type="entry name" value="Tyr_Pase_dom"/>
</dbReference>
<proteinExistence type="predicted"/>
<dbReference type="PROSITE" id="PS50056">
    <property type="entry name" value="TYR_PHOSPHATASE_2"/>
    <property type="match status" value="1"/>
</dbReference>
<organism evidence="3 4">
    <name type="scientific">Ignelater luminosus</name>
    <name type="common">Cucubano</name>
    <name type="synonym">Pyrophorus luminosus</name>
    <dbReference type="NCBI Taxonomy" id="2038154"/>
    <lineage>
        <taxon>Eukaryota</taxon>
        <taxon>Metazoa</taxon>
        <taxon>Ecdysozoa</taxon>
        <taxon>Arthropoda</taxon>
        <taxon>Hexapoda</taxon>
        <taxon>Insecta</taxon>
        <taxon>Pterygota</taxon>
        <taxon>Neoptera</taxon>
        <taxon>Endopterygota</taxon>
        <taxon>Coleoptera</taxon>
        <taxon>Polyphaga</taxon>
        <taxon>Elateriformia</taxon>
        <taxon>Elateroidea</taxon>
        <taxon>Elateridae</taxon>
        <taxon>Agrypninae</taxon>
        <taxon>Pyrophorini</taxon>
        <taxon>Ignelater</taxon>
    </lineage>
</organism>